<reference evidence="2 3" key="1">
    <citation type="journal article" date="2024" name="BMC Genomics">
        <title>De novo assembly and annotation of Popillia japonica's genome with initial clues to its potential as an invasive pest.</title>
        <authorList>
            <person name="Cucini C."/>
            <person name="Boschi S."/>
            <person name="Funari R."/>
            <person name="Cardaioli E."/>
            <person name="Iannotti N."/>
            <person name="Marturano G."/>
            <person name="Paoli F."/>
            <person name="Bruttini M."/>
            <person name="Carapelli A."/>
            <person name="Frati F."/>
            <person name="Nardi F."/>
        </authorList>
    </citation>
    <scope>NUCLEOTIDE SEQUENCE [LARGE SCALE GENOMIC DNA]</scope>
    <source>
        <strain evidence="2">DMR45628</strain>
    </source>
</reference>
<comment type="caution">
    <text evidence="2">The sequence shown here is derived from an EMBL/GenBank/DDBJ whole genome shotgun (WGS) entry which is preliminary data.</text>
</comment>
<keyword evidence="3" id="KW-1185">Reference proteome</keyword>
<gene>
    <name evidence="2" type="ORF">QE152_g6771</name>
</gene>
<feature type="region of interest" description="Disordered" evidence="1">
    <location>
        <begin position="1"/>
        <end position="81"/>
    </location>
</feature>
<dbReference type="AlphaFoldDB" id="A0AAW1MFP1"/>
<dbReference type="EMBL" id="JASPKY010000047">
    <property type="protein sequence ID" value="KAK9745592.1"/>
    <property type="molecule type" value="Genomic_DNA"/>
</dbReference>
<proteinExistence type="predicted"/>
<protein>
    <submittedName>
        <fullName evidence="2">Uncharacterized protein</fullName>
    </submittedName>
</protein>
<accession>A0AAW1MFP1</accession>
<dbReference type="Proteomes" id="UP001458880">
    <property type="component" value="Unassembled WGS sequence"/>
</dbReference>
<evidence type="ECO:0000313" key="2">
    <source>
        <dbReference type="EMBL" id="KAK9745592.1"/>
    </source>
</evidence>
<evidence type="ECO:0000256" key="1">
    <source>
        <dbReference type="SAM" id="MobiDB-lite"/>
    </source>
</evidence>
<feature type="compositionally biased region" description="Acidic residues" evidence="1">
    <location>
        <begin position="52"/>
        <end position="62"/>
    </location>
</feature>
<name>A0AAW1MFP1_POPJA</name>
<feature type="compositionally biased region" description="Basic and acidic residues" evidence="1">
    <location>
        <begin position="1"/>
        <end position="14"/>
    </location>
</feature>
<sequence length="81" mass="8943">MSKKWDDTRPLTERELEELLPGESDVEEGSSGSEVEDNLEKDFSPSESVYELSDDSGTDSDESGPFCSTSKTPKCYTKANL</sequence>
<organism evidence="2 3">
    <name type="scientific">Popillia japonica</name>
    <name type="common">Japanese beetle</name>
    <dbReference type="NCBI Taxonomy" id="7064"/>
    <lineage>
        <taxon>Eukaryota</taxon>
        <taxon>Metazoa</taxon>
        <taxon>Ecdysozoa</taxon>
        <taxon>Arthropoda</taxon>
        <taxon>Hexapoda</taxon>
        <taxon>Insecta</taxon>
        <taxon>Pterygota</taxon>
        <taxon>Neoptera</taxon>
        <taxon>Endopterygota</taxon>
        <taxon>Coleoptera</taxon>
        <taxon>Polyphaga</taxon>
        <taxon>Scarabaeiformia</taxon>
        <taxon>Scarabaeidae</taxon>
        <taxon>Rutelinae</taxon>
        <taxon>Popillia</taxon>
    </lineage>
</organism>
<evidence type="ECO:0000313" key="3">
    <source>
        <dbReference type="Proteomes" id="UP001458880"/>
    </source>
</evidence>
<feature type="compositionally biased region" description="Acidic residues" evidence="1">
    <location>
        <begin position="15"/>
        <end position="37"/>
    </location>
</feature>